<sequence length="47" mass="5276">MNNTTSIILLGSIALAFAIDYLFNGFSGSVFLARKLADLIEYMAFWR</sequence>
<dbReference type="EMBL" id="SLXU01000001">
    <property type="protein sequence ID" value="TCP63261.1"/>
    <property type="molecule type" value="Genomic_DNA"/>
</dbReference>
<organism evidence="1 2">
    <name type="scientific">Rhodovulum bhavnagarense</name>
    <dbReference type="NCBI Taxonomy" id="992286"/>
    <lineage>
        <taxon>Bacteria</taxon>
        <taxon>Pseudomonadati</taxon>
        <taxon>Pseudomonadota</taxon>
        <taxon>Alphaproteobacteria</taxon>
        <taxon>Rhodobacterales</taxon>
        <taxon>Paracoccaceae</taxon>
        <taxon>Rhodovulum</taxon>
    </lineage>
</organism>
<gene>
    <name evidence="1" type="ORF">EV663_101529</name>
</gene>
<accession>A0A4R2RTM9</accession>
<comment type="caution">
    <text evidence="1">The sequence shown here is derived from an EMBL/GenBank/DDBJ whole genome shotgun (WGS) entry which is preliminary data.</text>
</comment>
<dbReference type="RefSeq" id="WP_165910111.1">
    <property type="nucleotide sequence ID" value="NZ_SLXU01000001.1"/>
</dbReference>
<evidence type="ECO:0000313" key="2">
    <source>
        <dbReference type="Proteomes" id="UP000295050"/>
    </source>
</evidence>
<proteinExistence type="predicted"/>
<keyword evidence="2" id="KW-1185">Reference proteome</keyword>
<dbReference type="AlphaFoldDB" id="A0A4R2RTM9"/>
<name>A0A4R2RTM9_9RHOB</name>
<reference evidence="1 2" key="1">
    <citation type="submission" date="2019-03" db="EMBL/GenBank/DDBJ databases">
        <title>Genomic Encyclopedia of Type Strains, Phase IV (KMG-IV): sequencing the most valuable type-strain genomes for metagenomic binning, comparative biology and taxonomic classification.</title>
        <authorList>
            <person name="Goeker M."/>
        </authorList>
    </citation>
    <scope>NUCLEOTIDE SEQUENCE [LARGE SCALE GENOMIC DNA]</scope>
    <source>
        <strain evidence="1 2">DSM 24766</strain>
    </source>
</reference>
<protein>
    <submittedName>
        <fullName evidence="1">Uncharacterized protein</fullName>
    </submittedName>
</protein>
<dbReference type="Proteomes" id="UP000295050">
    <property type="component" value="Unassembled WGS sequence"/>
</dbReference>
<evidence type="ECO:0000313" key="1">
    <source>
        <dbReference type="EMBL" id="TCP63261.1"/>
    </source>
</evidence>